<keyword evidence="2" id="KW-0132">Cell division</keyword>
<gene>
    <name evidence="2" type="ORF">ACPOL_3700</name>
</gene>
<dbReference type="PANTHER" id="PTHR30627">
    <property type="entry name" value="PEPTIDOGLYCAN D,D-TRANSPEPTIDASE"/>
    <property type="match status" value="1"/>
</dbReference>
<evidence type="ECO:0000313" key="2">
    <source>
        <dbReference type="EMBL" id="AXC12981.1"/>
    </source>
</evidence>
<organism evidence="2 3">
    <name type="scientific">Acidisarcina polymorpha</name>
    <dbReference type="NCBI Taxonomy" id="2211140"/>
    <lineage>
        <taxon>Bacteria</taxon>
        <taxon>Pseudomonadati</taxon>
        <taxon>Acidobacteriota</taxon>
        <taxon>Terriglobia</taxon>
        <taxon>Terriglobales</taxon>
        <taxon>Acidobacteriaceae</taxon>
        <taxon>Acidisarcina</taxon>
    </lineage>
</organism>
<dbReference type="InterPro" id="IPR050515">
    <property type="entry name" value="Beta-lactam/transpept"/>
</dbReference>
<dbReference type="InterPro" id="IPR012338">
    <property type="entry name" value="Beta-lactam/transpept-like"/>
</dbReference>
<dbReference type="Proteomes" id="UP000253606">
    <property type="component" value="Chromosome"/>
</dbReference>
<protein>
    <submittedName>
        <fullName evidence="2">Cell division protein FtsI [Peptidoglycan synthetase]</fullName>
    </submittedName>
</protein>
<dbReference type="GO" id="GO:0008658">
    <property type="term" value="F:penicillin binding"/>
    <property type="evidence" value="ECO:0007669"/>
    <property type="project" value="InterPro"/>
</dbReference>
<keyword evidence="3" id="KW-1185">Reference proteome</keyword>
<dbReference type="KEGG" id="abas:ACPOL_3700"/>
<dbReference type="SUPFAM" id="SSF56601">
    <property type="entry name" value="beta-lactamase/transpeptidase-like"/>
    <property type="match status" value="1"/>
</dbReference>
<dbReference type="GO" id="GO:0051301">
    <property type="term" value="P:cell division"/>
    <property type="evidence" value="ECO:0007669"/>
    <property type="project" value="UniProtKB-KW"/>
</dbReference>
<dbReference type="AlphaFoldDB" id="A0A2Z5G1K8"/>
<evidence type="ECO:0000313" key="3">
    <source>
        <dbReference type="Proteomes" id="UP000253606"/>
    </source>
</evidence>
<keyword evidence="2" id="KW-0131">Cell cycle</keyword>
<dbReference type="InterPro" id="IPR001460">
    <property type="entry name" value="PCN-bd_Tpept"/>
</dbReference>
<dbReference type="Gene3D" id="3.40.710.10">
    <property type="entry name" value="DD-peptidase/beta-lactamase superfamily"/>
    <property type="match status" value="2"/>
</dbReference>
<dbReference type="Pfam" id="PF00905">
    <property type="entry name" value="Transpeptidase"/>
    <property type="match status" value="1"/>
</dbReference>
<dbReference type="RefSeq" id="WP_114208077.1">
    <property type="nucleotide sequence ID" value="NZ_CP030840.1"/>
</dbReference>
<feature type="domain" description="Penicillin-binding protein transpeptidase" evidence="1">
    <location>
        <begin position="33"/>
        <end position="228"/>
    </location>
</feature>
<dbReference type="GO" id="GO:0071555">
    <property type="term" value="P:cell wall organization"/>
    <property type="evidence" value="ECO:0007669"/>
    <property type="project" value="TreeGrafter"/>
</dbReference>
<accession>A0A2Z5G1K8</accession>
<reference evidence="2 3" key="1">
    <citation type="journal article" date="2018" name="Front. Microbiol.">
        <title>Hydrolytic Capabilities as a Key to Environmental Success: Chitinolytic and Cellulolytic Acidobacteria From Acidic Sub-arctic Soils and Boreal Peatlands.</title>
        <authorList>
            <person name="Belova S.E."/>
            <person name="Ravin N.V."/>
            <person name="Pankratov T.A."/>
            <person name="Rakitin A.L."/>
            <person name="Ivanova A.A."/>
            <person name="Beletsky A.V."/>
            <person name="Mardanov A.V."/>
            <person name="Sinninghe Damste J.S."/>
            <person name="Dedysh S.N."/>
        </authorList>
    </citation>
    <scope>NUCLEOTIDE SEQUENCE [LARGE SCALE GENOMIC DNA]</scope>
    <source>
        <strain evidence="2 3">SBC82</strain>
    </source>
</reference>
<dbReference type="OrthoDB" id="118241at2"/>
<dbReference type="EMBL" id="CP030840">
    <property type="protein sequence ID" value="AXC12981.1"/>
    <property type="molecule type" value="Genomic_DNA"/>
</dbReference>
<proteinExistence type="predicted"/>
<name>A0A2Z5G1K8_9BACT</name>
<dbReference type="GO" id="GO:0005886">
    <property type="term" value="C:plasma membrane"/>
    <property type="evidence" value="ECO:0007669"/>
    <property type="project" value="TreeGrafter"/>
</dbReference>
<evidence type="ECO:0000259" key="1">
    <source>
        <dbReference type="Pfam" id="PF00905"/>
    </source>
</evidence>
<sequence>MQAPLAEALRGSQASALILDFKTGRLLGEVRDTRRGTPGSSLKPLVLDYALRHHIVNSNTEVLCKRDLHVGSRYLPCTHPGDAIVFDAEAGLAESCNTYFADLAKRFSPENLEDALRQSGIPHDPHELATVEGRELVVLGLKGGMISPLQLARAYRQMALGLTADSPVALGLADSVKYGMANAAALPGVTILGKTGTASNAGEQWTHGWFAGYLPGRLVLVVFVPHGDGGTAALLAHTFFLELQRHEAPR</sequence>